<evidence type="ECO:0000313" key="1">
    <source>
        <dbReference type="EMBL" id="KAK7461869.1"/>
    </source>
</evidence>
<proteinExistence type="predicted"/>
<dbReference type="EMBL" id="JBANRG010000012">
    <property type="protein sequence ID" value="KAK7461869.1"/>
    <property type="molecule type" value="Genomic_DNA"/>
</dbReference>
<evidence type="ECO:0008006" key="3">
    <source>
        <dbReference type="Google" id="ProtNLM"/>
    </source>
</evidence>
<reference evidence="1 2" key="1">
    <citation type="submission" date="2024-01" db="EMBL/GenBank/DDBJ databases">
        <title>A draft genome for the cacao thread blight pathogen Marasmiellus scandens.</title>
        <authorList>
            <person name="Baruah I.K."/>
            <person name="Leung J."/>
            <person name="Bukari Y."/>
            <person name="Amoako-Attah I."/>
            <person name="Meinhardt L.W."/>
            <person name="Bailey B.A."/>
            <person name="Cohen S.P."/>
        </authorList>
    </citation>
    <scope>NUCLEOTIDE SEQUENCE [LARGE SCALE GENOMIC DNA]</scope>
    <source>
        <strain evidence="1 2">GH-19</strain>
    </source>
</reference>
<name>A0ABR1JP09_9AGAR</name>
<evidence type="ECO:0000313" key="2">
    <source>
        <dbReference type="Proteomes" id="UP001498398"/>
    </source>
</evidence>
<accession>A0ABR1JP09</accession>
<keyword evidence="2" id="KW-1185">Reference proteome</keyword>
<comment type="caution">
    <text evidence="1">The sequence shown here is derived from an EMBL/GenBank/DDBJ whole genome shotgun (WGS) entry which is preliminary data.</text>
</comment>
<dbReference type="Proteomes" id="UP001498398">
    <property type="component" value="Unassembled WGS sequence"/>
</dbReference>
<organism evidence="1 2">
    <name type="scientific">Marasmiellus scandens</name>
    <dbReference type="NCBI Taxonomy" id="2682957"/>
    <lineage>
        <taxon>Eukaryota</taxon>
        <taxon>Fungi</taxon>
        <taxon>Dikarya</taxon>
        <taxon>Basidiomycota</taxon>
        <taxon>Agaricomycotina</taxon>
        <taxon>Agaricomycetes</taxon>
        <taxon>Agaricomycetidae</taxon>
        <taxon>Agaricales</taxon>
        <taxon>Marasmiineae</taxon>
        <taxon>Omphalotaceae</taxon>
        <taxon>Marasmiellus</taxon>
    </lineage>
</organism>
<protein>
    <recommendedName>
        <fullName evidence="3">BTB domain-containing protein</fullName>
    </recommendedName>
</protein>
<sequence length="572" mass="66751">MPFRNGNPKPNWDRDTNSTWKRDPVFYLCDGDCGVRFGNVIFKVHQVILEKSRLIFQLFQLNQGYDAHSRGSFLTHPPRPERKGEIETDLHGLVSRYRVGVTYLENRYGFPMLVLLCGKDLWDYENELQTGRAGEENECHMAVDDSPIARDGNGDASATVEAEQTEDLEQFRAWLWAAYFRDEFRDELGNPTDMLRLARVALMAQRLDCISWQFTLVPKLIKRTTEPRSQNPDQEAQTNLEQFQQLVAENSSTYISDCSYRFLPYLMDVVLLYQLKDEVRMKIEDKWAARLSFEDEEHMAAIKYAEHRGLKRLISEVLYEFVVRKSSPAQSDESRPRTLAPTPILKEVIPGYMKEVAQGREALKIFWDWVCATLPSMFQGSPHKSCNSIDHRRRCVPAFTRYWISHIDAVQRADEQSLLEKLGHQTSSDQLRQYGKMFDARMKLVKIWASMGAYSTEEERMKHVEYQLKKEKLLWEMQHGCSAQRKKELMEELKIRRVKGARKQCWDLGVEKIVEQFNALHDGWRLETFFFKDLEVTKQVFGIGPCVKTRSVQPAKYRIVDPGEQVQSLMQL</sequence>
<gene>
    <name evidence="1" type="ORF">VKT23_008299</name>
</gene>